<sequence length="840" mass="95847">MDSLGFPHMYTREDAIASAHKGTFGWIMGRQTSKVNRWAGCTFMEWLQQDGPDHTMFWLSGKPASGKSTLMKYIHTEERYRLEELLRQWTQSVKPLIVGFYFSAESENNLGRTREGLLRALLHQILTQCQEMRSAVLRKKLEMQDWTLGSYIRPSSVAWTWKELQDMFRIALSGVHTEKHIYIFADGLDEYHAVDNSGKPIQTDDDADARFEGHGEVAELFLGLANNPHLKICVASRSQQPFDDLFQHITSKKLRLRMEDLTSADISTLVTERLSSRANRDRLDTLETGLGDELIRNIIKKSDGVFTWVDLVTRRLSRCIADGDNPDEIRAYLSDVPSKLGDADGLYMSLLREIPNRHRSGAARLLKILMTSRHPLTAVALSYCETEPGDVVKSPKKKRTYAQLKADAAQMERRIRSRCAGILEMGINPSRRDFGSHMHINKEPVVRFIHLTAREFLRKSTAWEYLLPANSATDLDVSVCLLGSCLLRLKRIGVTGDHEDVWGAVHDAIYYAGKAEKATMVPQTSLLDDLDATMSWLTKHQWPVDEDNDSDSDEWPDEDDDDDNDDDNDDDIETKVGPDEILSYSFDMPNYTFVSLKRKQFFREGYHWVSLEPQEQGGKKYSTCDNFLTYAVWGNLELYLRSKRANIKERALKERAMAINFCDGVPGARLSTRSSLLELAIAPYDPPSLINYSSDNGDRLGTDQCNSTIVRILLESGYNPGEMSRSNTVWENMMCWRPRLDAYFLEPHISCQHDFNFMDIMKVIIEYGANPNIVAVHWSRDQRSHHSRSLLFVASTCADISVDQRKDLISLLRKKGSELFPGEAAKLRKVAPWADIETWP</sequence>
<proteinExistence type="predicted"/>
<organism evidence="5 6">
    <name type="scientific">Clohesyomyces aquaticus</name>
    <dbReference type="NCBI Taxonomy" id="1231657"/>
    <lineage>
        <taxon>Eukaryota</taxon>
        <taxon>Fungi</taxon>
        <taxon>Dikarya</taxon>
        <taxon>Ascomycota</taxon>
        <taxon>Pezizomycotina</taxon>
        <taxon>Dothideomycetes</taxon>
        <taxon>Pleosporomycetidae</taxon>
        <taxon>Pleosporales</taxon>
        <taxon>Lindgomycetaceae</taxon>
        <taxon>Clohesyomyces</taxon>
    </lineage>
</organism>
<keyword evidence="6" id="KW-1185">Reference proteome</keyword>
<dbReference type="EMBL" id="MCFA01000340">
    <property type="protein sequence ID" value="ORX93464.1"/>
    <property type="molecule type" value="Genomic_DNA"/>
</dbReference>
<feature type="non-terminal residue" evidence="5">
    <location>
        <position position="840"/>
    </location>
</feature>
<name>A0A1Y1Y7B3_9PLEO</name>
<dbReference type="InterPro" id="IPR027417">
    <property type="entry name" value="P-loop_NTPase"/>
</dbReference>
<accession>A0A1Y1Y7B3</accession>
<feature type="compositionally biased region" description="Acidic residues" evidence="2">
    <location>
        <begin position="544"/>
        <end position="572"/>
    </location>
</feature>
<reference evidence="5 6" key="1">
    <citation type="submission" date="2016-07" db="EMBL/GenBank/DDBJ databases">
        <title>Pervasive Adenine N6-methylation of Active Genes in Fungi.</title>
        <authorList>
            <consortium name="DOE Joint Genome Institute"/>
            <person name="Mondo S.J."/>
            <person name="Dannebaum R.O."/>
            <person name="Kuo R.C."/>
            <person name="Labutti K."/>
            <person name="Haridas S."/>
            <person name="Kuo A."/>
            <person name="Salamov A."/>
            <person name="Ahrendt S.R."/>
            <person name="Lipzen A."/>
            <person name="Sullivan W."/>
            <person name="Andreopoulos W.B."/>
            <person name="Clum A."/>
            <person name="Lindquist E."/>
            <person name="Daum C."/>
            <person name="Ramamoorthy G.K."/>
            <person name="Gryganskyi A."/>
            <person name="Culley D."/>
            <person name="Magnuson J.K."/>
            <person name="James T.Y."/>
            <person name="O'Malley M.A."/>
            <person name="Stajich J.E."/>
            <person name="Spatafora J.W."/>
            <person name="Visel A."/>
            <person name="Grigoriev I.V."/>
        </authorList>
    </citation>
    <scope>NUCLEOTIDE SEQUENCE [LARGE SCALE GENOMIC DNA]</scope>
    <source>
        <strain evidence="5 6">CBS 115471</strain>
    </source>
</reference>
<dbReference type="PANTHER" id="PTHR10039:SF5">
    <property type="entry name" value="NACHT DOMAIN-CONTAINING PROTEIN"/>
    <property type="match status" value="1"/>
</dbReference>
<dbReference type="Pfam" id="PF24883">
    <property type="entry name" value="NPHP3_N"/>
    <property type="match status" value="1"/>
</dbReference>
<dbReference type="SUPFAM" id="SSF52540">
    <property type="entry name" value="P-loop containing nucleoside triphosphate hydrolases"/>
    <property type="match status" value="1"/>
</dbReference>
<dbReference type="Pfam" id="PF25053">
    <property type="entry name" value="DUF7791"/>
    <property type="match status" value="1"/>
</dbReference>
<protein>
    <recommendedName>
        <fullName evidence="7">NACHT domain-containing protein</fullName>
    </recommendedName>
</protein>
<evidence type="ECO:0000259" key="3">
    <source>
        <dbReference type="Pfam" id="PF24883"/>
    </source>
</evidence>
<evidence type="ECO:0000259" key="4">
    <source>
        <dbReference type="Pfam" id="PF25053"/>
    </source>
</evidence>
<feature type="region of interest" description="Disordered" evidence="2">
    <location>
        <begin position="543"/>
        <end position="575"/>
    </location>
</feature>
<dbReference type="Proteomes" id="UP000193144">
    <property type="component" value="Unassembled WGS sequence"/>
</dbReference>
<evidence type="ECO:0000313" key="6">
    <source>
        <dbReference type="Proteomes" id="UP000193144"/>
    </source>
</evidence>
<dbReference type="OrthoDB" id="443402at2759"/>
<gene>
    <name evidence="5" type="ORF">BCR34DRAFT_239446</name>
</gene>
<dbReference type="InterPro" id="IPR056693">
    <property type="entry name" value="DUF7791"/>
</dbReference>
<feature type="domain" description="Nephrocystin 3-like N-terminal" evidence="3">
    <location>
        <begin position="42"/>
        <end position="193"/>
    </location>
</feature>
<comment type="caution">
    <text evidence="5">The sequence shown here is derived from an EMBL/GenBank/DDBJ whole genome shotgun (WGS) entry which is preliminary data.</text>
</comment>
<evidence type="ECO:0000313" key="5">
    <source>
        <dbReference type="EMBL" id="ORX93464.1"/>
    </source>
</evidence>
<dbReference type="AlphaFoldDB" id="A0A1Y1Y7B3"/>
<evidence type="ECO:0000256" key="2">
    <source>
        <dbReference type="SAM" id="MobiDB-lite"/>
    </source>
</evidence>
<feature type="domain" description="DUF7791" evidence="4">
    <location>
        <begin position="354"/>
        <end position="495"/>
    </location>
</feature>
<dbReference type="PANTHER" id="PTHR10039">
    <property type="entry name" value="AMELOGENIN"/>
    <property type="match status" value="1"/>
</dbReference>
<dbReference type="InterPro" id="IPR056884">
    <property type="entry name" value="NPHP3-like_N"/>
</dbReference>
<evidence type="ECO:0008006" key="7">
    <source>
        <dbReference type="Google" id="ProtNLM"/>
    </source>
</evidence>
<keyword evidence="1" id="KW-0677">Repeat</keyword>
<evidence type="ECO:0000256" key="1">
    <source>
        <dbReference type="ARBA" id="ARBA00022737"/>
    </source>
</evidence>